<dbReference type="AlphaFoldDB" id="A0A0M8ZVZ4"/>
<dbReference type="Proteomes" id="UP000053105">
    <property type="component" value="Unassembled WGS sequence"/>
</dbReference>
<keyword evidence="3" id="KW-1185">Reference proteome</keyword>
<accession>A0A0M8ZVZ4</accession>
<proteinExistence type="predicted"/>
<evidence type="ECO:0000256" key="1">
    <source>
        <dbReference type="SAM" id="MobiDB-lite"/>
    </source>
</evidence>
<name>A0A0M8ZVZ4_9HYME</name>
<organism evidence="2 3">
    <name type="scientific">Melipona quadrifasciata</name>
    <dbReference type="NCBI Taxonomy" id="166423"/>
    <lineage>
        <taxon>Eukaryota</taxon>
        <taxon>Metazoa</taxon>
        <taxon>Ecdysozoa</taxon>
        <taxon>Arthropoda</taxon>
        <taxon>Hexapoda</taxon>
        <taxon>Insecta</taxon>
        <taxon>Pterygota</taxon>
        <taxon>Neoptera</taxon>
        <taxon>Endopterygota</taxon>
        <taxon>Hymenoptera</taxon>
        <taxon>Apocrita</taxon>
        <taxon>Aculeata</taxon>
        <taxon>Apoidea</taxon>
        <taxon>Anthophila</taxon>
        <taxon>Apidae</taxon>
        <taxon>Melipona</taxon>
    </lineage>
</organism>
<evidence type="ECO:0000313" key="3">
    <source>
        <dbReference type="Proteomes" id="UP000053105"/>
    </source>
</evidence>
<protein>
    <submittedName>
        <fullName evidence="2">Uncharacterized protein</fullName>
    </submittedName>
</protein>
<sequence>MVPDVPITDKSDGITHGKNPRSRVQNTIKTKRIALVNQCISNMDLVNKIDNVTGPGEVGDLRFGVEWMTNL</sequence>
<feature type="region of interest" description="Disordered" evidence="1">
    <location>
        <begin position="1"/>
        <end position="23"/>
    </location>
</feature>
<dbReference type="EMBL" id="KQ435823">
    <property type="protein sequence ID" value="KOX72260.1"/>
    <property type="molecule type" value="Genomic_DNA"/>
</dbReference>
<evidence type="ECO:0000313" key="2">
    <source>
        <dbReference type="EMBL" id="KOX72260.1"/>
    </source>
</evidence>
<reference evidence="2 3" key="1">
    <citation type="submission" date="2015-07" db="EMBL/GenBank/DDBJ databases">
        <title>The genome of Melipona quadrifasciata.</title>
        <authorList>
            <person name="Pan H."/>
            <person name="Kapheim K."/>
        </authorList>
    </citation>
    <scope>NUCLEOTIDE SEQUENCE [LARGE SCALE GENOMIC DNA]</scope>
    <source>
        <strain evidence="2">0111107301</strain>
        <tissue evidence="2">Whole body</tissue>
    </source>
</reference>
<gene>
    <name evidence="2" type="ORF">WN51_03279</name>
</gene>